<protein>
    <submittedName>
        <fullName evidence="1">Uncharacterized protein</fullName>
    </submittedName>
</protein>
<dbReference type="AlphaFoldDB" id="A0A845GSS1"/>
<accession>A0A845GSS1</accession>
<proteinExistence type="predicted"/>
<comment type="caution">
    <text evidence="1">The sequence shown here is derived from an EMBL/GenBank/DDBJ whole genome shotgun (WGS) entry which is preliminary data.</text>
</comment>
<evidence type="ECO:0000313" key="1">
    <source>
        <dbReference type="EMBL" id="MYM96480.1"/>
    </source>
</evidence>
<gene>
    <name evidence="1" type="ORF">GTP90_21715</name>
</gene>
<sequence>MQTAKIVHDPADVSTRLAELGLKEELLLEALRQANLYRVRTTNHHPRLYRYQVMTAETIAALRDLLVPEGWQKLDEGQYELTRNPSGTMAIAVASGDDNVAQVERTPSNKSPKGRHTIAAVESNRQADMFADLLPVKEVDTETPRDTWVLLHRVTKSGIHSELSRPTEISDDGMIALWSERILLGKIELDGDPVQINPPDQPDIDIVISKKSA</sequence>
<dbReference type="Proteomes" id="UP000447355">
    <property type="component" value="Unassembled WGS sequence"/>
</dbReference>
<dbReference type="RefSeq" id="WP_161085495.1">
    <property type="nucleotide sequence ID" value="NZ_WWCX01000046.1"/>
</dbReference>
<organism evidence="1 2">
    <name type="scientific">Duganella vulcania</name>
    <dbReference type="NCBI Taxonomy" id="2692166"/>
    <lineage>
        <taxon>Bacteria</taxon>
        <taxon>Pseudomonadati</taxon>
        <taxon>Pseudomonadota</taxon>
        <taxon>Betaproteobacteria</taxon>
        <taxon>Burkholderiales</taxon>
        <taxon>Oxalobacteraceae</taxon>
        <taxon>Telluria group</taxon>
        <taxon>Duganella</taxon>
    </lineage>
</organism>
<evidence type="ECO:0000313" key="2">
    <source>
        <dbReference type="Proteomes" id="UP000447355"/>
    </source>
</evidence>
<dbReference type="EMBL" id="WWCX01000046">
    <property type="protein sequence ID" value="MYM96480.1"/>
    <property type="molecule type" value="Genomic_DNA"/>
</dbReference>
<name>A0A845GSS1_9BURK</name>
<reference evidence="1" key="1">
    <citation type="submission" date="2019-12" db="EMBL/GenBank/DDBJ databases">
        <title>Novel species isolated from a subtropical stream in China.</title>
        <authorList>
            <person name="Lu H."/>
        </authorList>
    </citation>
    <scope>NUCLEOTIDE SEQUENCE [LARGE SCALE GENOMIC DNA]</scope>
    <source>
        <strain evidence="1">FT81W</strain>
    </source>
</reference>